<dbReference type="Pfam" id="PF07021">
    <property type="entry name" value="MetW"/>
    <property type="match status" value="1"/>
</dbReference>
<evidence type="ECO:0000313" key="2">
    <source>
        <dbReference type="Proteomes" id="UP000516349"/>
    </source>
</evidence>
<evidence type="ECO:0000313" key="1">
    <source>
        <dbReference type="EMBL" id="QNT78818.1"/>
    </source>
</evidence>
<name>A0A7H1NSQ8_9PROT</name>
<dbReference type="KEGG" id="ebla:JGUZn3_15960"/>
<keyword evidence="2" id="KW-1185">Reference proteome</keyword>
<sequence length="199" mass="22258">MRADQKQIALMVERGSKVLEIGCAEGELLEYLQNMGCDARGVEISHERAITAVSRGLSVVQGDADSDLTSYPDHSFDYVILSRTLQTVKKPHLVLQNMLRIGRHVIVSFPNFGFWQIRLSLLKSGRMPMTALWATQWYETPNIHPFTILDFLSLSQAQGAHLEKGIVLDNAGRPYPFKGTGKIANLWGREGIFMLSALN</sequence>
<dbReference type="SUPFAM" id="SSF53335">
    <property type="entry name" value="S-adenosyl-L-methionine-dependent methyltransferases"/>
    <property type="match status" value="1"/>
</dbReference>
<accession>A0A7H1NSQ8</accession>
<dbReference type="NCBIfam" id="TIGR02081">
    <property type="entry name" value="metW"/>
    <property type="match status" value="1"/>
</dbReference>
<protein>
    <submittedName>
        <fullName evidence="1">Methionine biosynthesis protein MetW</fullName>
    </submittedName>
</protein>
<dbReference type="EMBL" id="CP060244">
    <property type="protein sequence ID" value="QNT78818.1"/>
    <property type="molecule type" value="Genomic_DNA"/>
</dbReference>
<dbReference type="PANTHER" id="PTHR43861:SF1">
    <property type="entry name" value="TRANS-ACONITATE 2-METHYLTRANSFERASE"/>
    <property type="match status" value="1"/>
</dbReference>
<reference evidence="1 2" key="1">
    <citation type="submission" date="2020-08" db="EMBL/GenBank/DDBJ databases">
        <title>Complete genome sequence of Entomobacter blattae G55GP.</title>
        <authorList>
            <person name="Poehlein A."/>
            <person name="Guzman J."/>
            <person name="Daniel R."/>
            <person name="Vilcinskas A."/>
        </authorList>
    </citation>
    <scope>NUCLEOTIDE SEQUENCE [LARGE SCALE GENOMIC DNA]</scope>
    <source>
        <strain evidence="1 2">G55GP</strain>
    </source>
</reference>
<dbReference type="RefSeq" id="WP_203413047.1">
    <property type="nucleotide sequence ID" value="NZ_CP060244.1"/>
</dbReference>
<dbReference type="InterPro" id="IPR029063">
    <property type="entry name" value="SAM-dependent_MTases_sf"/>
</dbReference>
<dbReference type="AlphaFoldDB" id="A0A7H1NSQ8"/>
<gene>
    <name evidence="1" type="ORF">JGUZn3_15960</name>
</gene>
<organism evidence="1 2">
    <name type="scientific">Entomobacter blattae</name>
    <dbReference type="NCBI Taxonomy" id="2762277"/>
    <lineage>
        <taxon>Bacteria</taxon>
        <taxon>Pseudomonadati</taxon>
        <taxon>Pseudomonadota</taxon>
        <taxon>Alphaproteobacteria</taxon>
        <taxon>Acetobacterales</taxon>
        <taxon>Acetobacteraceae</taxon>
        <taxon>Entomobacter</taxon>
    </lineage>
</organism>
<dbReference type="Proteomes" id="UP000516349">
    <property type="component" value="Chromosome"/>
</dbReference>
<proteinExistence type="predicted"/>
<dbReference type="PANTHER" id="PTHR43861">
    <property type="entry name" value="TRANS-ACONITATE 2-METHYLTRANSFERASE-RELATED"/>
    <property type="match status" value="1"/>
</dbReference>
<dbReference type="Gene3D" id="3.40.50.150">
    <property type="entry name" value="Vaccinia Virus protein VP39"/>
    <property type="match status" value="1"/>
</dbReference>
<dbReference type="InterPro" id="IPR010743">
    <property type="entry name" value="Methionine_synth_MetW"/>
</dbReference>
<dbReference type="CDD" id="cd02440">
    <property type="entry name" value="AdoMet_MTases"/>
    <property type="match status" value="1"/>
</dbReference>